<proteinExistence type="predicted"/>
<name>A0A9D1PXL3_9BACT</name>
<organism evidence="1 2">
    <name type="scientific">Candidatus Desulfovibrio intestinipullorum</name>
    <dbReference type="NCBI Taxonomy" id="2838536"/>
    <lineage>
        <taxon>Bacteria</taxon>
        <taxon>Pseudomonadati</taxon>
        <taxon>Thermodesulfobacteriota</taxon>
        <taxon>Desulfovibrionia</taxon>
        <taxon>Desulfovibrionales</taxon>
        <taxon>Desulfovibrionaceae</taxon>
        <taxon>Desulfovibrio</taxon>
    </lineage>
</organism>
<gene>
    <name evidence="1" type="ORF">H9894_08325</name>
</gene>
<dbReference type="EMBL" id="DXHV01000073">
    <property type="protein sequence ID" value="HIW01178.1"/>
    <property type="molecule type" value="Genomic_DNA"/>
</dbReference>
<evidence type="ECO:0000313" key="2">
    <source>
        <dbReference type="Proteomes" id="UP000886752"/>
    </source>
</evidence>
<dbReference type="InterPro" id="IPR009057">
    <property type="entry name" value="Homeodomain-like_sf"/>
</dbReference>
<evidence type="ECO:0000313" key="1">
    <source>
        <dbReference type="EMBL" id="HIW01178.1"/>
    </source>
</evidence>
<reference evidence="1" key="2">
    <citation type="submission" date="2021-04" db="EMBL/GenBank/DDBJ databases">
        <authorList>
            <person name="Gilroy R."/>
        </authorList>
    </citation>
    <scope>NUCLEOTIDE SEQUENCE</scope>
    <source>
        <strain evidence="1">ChiHecec2B26-446</strain>
    </source>
</reference>
<comment type="caution">
    <text evidence="1">The sequence shown here is derived from an EMBL/GenBank/DDBJ whole genome shotgun (WGS) entry which is preliminary data.</text>
</comment>
<dbReference type="Pfam" id="PF13565">
    <property type="entry name" value="HTH_32"/>
    <property type="match status" value="1"/>
</dbReference>
<protein>
    <submittedName>
        <fullName evidence="1">Helix-turn-helix domain-containing protein</fullName>
    </submittedName>
</protein>
<accession>A0A9D1PXL3</accession>
<sequence length="149" mass="16945">MSKQYRVSLKKHEVSLLKELAAEGTASKQGRYARALLLLDKGEFAEYRWTISRVSADLGVSDRTLSHIKERFLTLGIDAALGRDRRHRQPRPSKFGGSIEHAVLKLADTEPPQGYRKWTLRLLAGKVVENGIVQDISHMTVWRILKKKP</sequence>
<dbReference type="AlphaFoldDB" id="A0A9D1PXL3"/>
<dbReference type="SUPFAM" id="SSF46689">
    <property type="entry name" value="Homeodomain-like"/>
    <property type="match status" value="1"/>
</dbReference>
<reference evidence="1" key="1">
    <citation type="journal article" date="2021" name="PeerJ">
        <title>Extensive microbial diversity within the chicken gut microbiome revealed by metagenomics and culture.</title>
        <authorList>
            <person name="Gilroy R."/>
            <person name="Ravi A."/>
            <person name="Getino M."/>
            <person name="Pursley I."/>
            <person name="Horton D.L."/>
            <person name="Alikhan N.F."/>
            <person name="Baker D."/>
            <person name="Gharbi K."/>
            <person name="Hall N."/>
            <person name="Watson M."/>
            <person name="Adriaenssens E.M."/>
            <person name="Foster-Nyarko E."/>
            <person name="Jarju S."/>
            <person name="Secka A."/>
            <person name="Antonio M."/>
            <person name="Oren A."/>
            <person name="Chaudhuri R.R."/>
            <person name="La Ragione R."/>
            <person name="Hildebrand F."/>
            <person name="Pallen M.J."/>
        </authorList>
    </citation>
    <scope>NUCLEOTIDE SEQUENCE</scope>
    <source>
        <strain evidence="1">ChiHecec2B26-446</strain>
    </source>
</reference>
<dbReference type="Proteomes" id="UP000886752">
    <property type="component" value="Unassembled WGS sequence"/>
</dbReference>